<evidence type="ECO:0000256" key="7">
    <source>
        <dbReference type="RuleBase" id="RU363032"/>
    </source>
</evidence>
<evidence type="ECO:0000256" key="5">
    <source>
        <dbReference type="ARBA" id="ARBA00022989"/>
    </source>
</evidence>
<evidence type="ECO:0000256" key="6">
    <source>
        <dbReference type="ARBA" id="ARBA00023136"/>
    </source>
</evidence>
<dbReference type="EMBL" id="QZCW01000003">
    <property type="protein sequence ID" value="MCW5322488.1"/>
    <property type="molecule type" value="Genomic_DNA"/>
</dbReference>
<proteinExistence type="inferred from homology"/>
<dbReference type="PROSITE" id="PS50928">
    <property type="entry name" value="ABC_TM1"/>
    <property type="match status" value="1"/>
</dbReference>
<reference evidence="10" key="1">
    <citation type="submission" date="2023-07" db="EMBL/GenBank/DDBJ databases">
        <title>Verminephrobacter genomes.</title>
        <authorList>
            <person name="Lund M.B."/>
        </authorList>
    </citation>
    <scope>NUCLEOTIDE SEQUENCE [LARGE SCALE GENOMIC DNA]</scope>
    <source>
        <strain evidence="10">AtM5-05</strain>
    </source>
</reference>
<keyword evidence="4 7" id="KW-0812">Transmembrane</keyword>
<feature type="transmembrane region" description="Helical" evidence="7">
    <location>
        <begin position="288"/>
        <end position="314"/>
    </location>
</feature>
<feature type="transmembrane region" description="Helical" evidence="7">
    <location>
        <begin position="165"/>
        <end position="190"/>
    </location>
</feature>
<evidence type="ECO:0000313" key="10">
    <source>
        <dbReference type="Proteomes" id="UP001208935"/>
    </source>
</evidence>
<feature type="transmembrane region" description="Helical" evidence="7">
    <location>
        <begin position="334"/>
        <end position="357"/>
    </location>
</feature>
<evidence type="ECO:0000313" key="9">
    <source>
        <dbReference type="EMBL" id="MCW5322488.1"/>
    </source>
</evidence>
<feature type="transmembrane region" description="Helical" evidence="7">
    <location>
        <begin position="36"/>
        <end position="57"/>
    </location>
</feature>
<sequence length="367" mass="39803">MPDPLTVGQDPVGLVPAQQAAARPAGRRLWNALGSAWRFLVAIVLTYLGLLAVTFFIGRVIPVDPVLAVVGDRAPAHVIERTREEMGLDKPLPQQFYLYLGKVLQGDFGTSVLTSNPVMQDMRRAFPATLELASLGILIGVGLGVPLGVWAAVRRGRLVDQVVRVIGLVGYSVPIFWLGLMALLVFYARLGWVAGPGRIDIVYEYTLVSVTGLLLLDTALAGEWQAFANALSHLILPASLLGYFSLAYISRMTRSFMLHELAQEYVVTARAKGLSQARIIWCHALRNAMVPLVTVIALSYAGLLEGSVLTETVFSWPGLGLYITHSLQNADMNAVLGGTTVVGAIFVGLNLLSDLLYKLLDPRTRAR</sequence>
<feature type="transmembrane region" description="Helical" evidence="7">
    <location>
        <begin position="132"/>
        <end position="153"/>
    </location>
</feature>
<keyword evidence="10" id="KW-1185">Reference proteome</keyword>
<dbReference type="RefSeq" id="WP_081479753.1">
    <property type="nucleotide sequence ID" value="NZ_QZCV01000003.1"/>
</dbReference>
<name>A0ABT3KVX0_9BURK</name>
<dbReference type="CDD" id="cd06261">
    <property type="entry name" value="TM_PBP2"/>
    <property type="match status" value="1"/>
</dbReference>
<comment type="subcellular location">
    <subcellularLocation>
        <location evidence="1 7">Cell membrane</location>
        <topology evidence="1 7">Multi-pass membrane protein</topology>
    </subcellularLocation>
</comment>
<dbReference type="Proteomes" id="UP001208935">
    <property type="component" value="Unassembled WGS sequence"/>
</dbReference>
<accession>A0ABT3KVX0</accession>
<dbReference type="PANTHER" id="PTHR43163">
    <property type="entry name" value="DIPEPTIDE TRANSPORT SYSTEM PERMEASE PROTEIN DPPB-RELATED"/>
    <property type="match status" value="1"/>
</dbReference>
<evidence type="ECO:0000256" key="1">
    <source>
        <dbReference type="ARBA" id="ARBA00004651"/>
    </source>
</evidence>
<keyword evidence="6 7" id="KW-0472">Membrane</keyword>
<keyword evidence="5 7" id="KW-1133">Transmembrane helix</keyword>
<feature type="domain" description="ABC transmembrane type-1" evidence="8">
    <location>
        <begin position="126"/>
        <end position="357"/>
    </location>
</feature>
<dbReference type="InterPro" id="IPR035906">
    <property type="entry name" value="MetI-like_sf"/>
</dbReference>
<dbReference type="PANTHER" id="PTHR43163:SF8">
    <property type="entry name" value="D,D-DIPEPTIDE TRANSPORT SYSTEM PERMEASE PROTEIN DDPB-RELATED"/>
    <property type="match status" value="1"/>
</dbReference>
<dbReference type="SUPFAM" id="SSF161098">
    <property type="entry name" value="MetI-like"/>
    <property type="match status" value="1"/>
</dbReference>
<gene>
    <name evidence="9" type="ORF">D5039_15410</name>
</gene>
<keyword evidence="2 7" id="KW-0813">Transport</keyword>
<evidence type="ECO:0000256" key="3">
    <source>
        <dbReference type="ARBA" id="ARBA00022475"/>
    </source>
</evidence>
<evidence type="ECO:0000256" key="2">
    <source>
        <dbReference type="ARBA" id="ARBA00022448"/>
    </source>
</evidence>
<keyword evidence="3" id="KW-1003">Cell membrane</keyword>
<dbReference type="Gene3D" id="1.10.3720.10">
    <property type="entry name" value="MetI-like"/>
    <property type="match status" value="1"/>
</dbReference>
<comment type="similarity">
    <text evidence="7">Belongs to the binding-protein-dependent transport system permease family.</text>
</comment>
<evidence type="ECO:0000256" key="4">
    <source>
        <dbReference type="ARBA" id="ARBA00022692"/>
    </source>
</evidence>
<organism evidence="9 10">
    <name type="scientific">Verminephrobacter aporrectodeae subsp. tuberculatae</name>
    <dbReference type="NCBI Taxonomy" id="1110392"/>
    <lineage>
        <taxon>Bacteria</taxon>
        <taxon>Pseudomonadati</taxon>
        <taxon>Pseudomonadota</taxon>
        <taxon>Betaproteobacteria</taxon>
        <taxon>Burkholderiales</taxon>
        <taxon>Comamonadaceae</taxon>
        <taxon>Verminephrobacter</taxon>
    </lineage>
</organism>
<feature type="transmembrane region" description="Helical" evidence="7">
    <location>
        <begin position="202"/>
        <end position="221"/>
    </location>
</feature>
<dbReference type="Pfam" id="PF00528">
    <property type="entry name" value="BPD_transp_1"/>
    <property type="match status" value="1"/>
</dbReference>
<dbReference type="Pfam" id="PF19300">
    <property type="entry name" value="BPD_transp_1_N"/>
    <property type="match status" value="1"/>
</dbReference>
<dbReference type="InterPro" id="IPR000515">
    <property type="entry name" value="MetI-like"/>
</dbReference>
<comment type="caution">
    <text evidence="9">The sequence shown here is derived from an EMBL/GenBank/DDBJ whole genome shotgun (WGS) entry which is preliminary data.</text>
</comment>
<feature type="transmembrane region" description="Helical" evidence="7">
    <location>
        <begin position="227"/>
        <end position="249"/>
    </location>
</feature>
<dbReference type="InterPro" id="IPR045621">
    <property type="entry name" value="BPD_transp_1_N"/>
</dbReference>
<protein>
    <submittedName>
        <fullName evidence="9">ABC transporter permease</fullName>
    </submittedName>
</protein>
<evidence type="ECO:0000259" key="8">
    <source>
        <dbReference type="PROSITE" id="PS50928"/>
    </source>
</evidence>